<dbReference type="CDD" id="cd04496">
    <property type="entry name" value="SSB_OBF"/>
    <property type="match status" value="1"/>
</dbReference>
<dbReference type="PANTHER" id="PTHR10302">
    <property type="entry name" value="SINGLE-STRANDED DNA-BINDING PROTEIN"/>
    <property type="match status" value="1"/>
</dbReference>
<dbReference type="GO" id="GO:0009295">
    <property type="term" value="C:nucleoid"/>
    <property type="evidence" value="ECO:0007669"/>
    <property type="project" value="TreeGrafter"/>
</dbReference>
<comment type="caution">
    <text evidence="2">Lacks conserved residue(s) required for the propagation of feature annotation.</text>
</comment>
<dbReference type="Gene3D" id="2.40.50.140">
    <property type="entry name" value="Nucleic acid-binding proteins"/>
    <property type="match status" value="1"/>
</dbReference>
<dbReference type="STRING" id="216938.SHELI_v1c00220"/>
<proteinExistence type="inferred from homology"/>
<name>A0A1B3SJ81_9MOLU</name>
<evidence type="ECO:0000256" key="3">
    <source>
        <dbReference type="RuleBase" id="RU000524"/>
    </source>
</evidence>
<feature type="region of interest" description="Disordered" evidence="4">
    <location>
        <begin position="114"/>
        <end position="147"/>
    </location>
</feature>
<dbReference type="GO" id="GO:0006260">
    <property type="term" value="P:DNA replication"/>
    <property type="evidence" value="ECO:0007669"/>
    <property type="project" value="InterPro"/>
</dbReference>
<dbReference type="PANTHER" id="PTHR10302:SF27">
    <property type="entry name" value="SINGLE-STRANDED DNA-BINDING PROTEIN"/>
    <property type="match status" value="1"/>
</dbReference>
<dbReference type="InterPro" id="IPR012340">
    <property type="entry name" value="NA-bd_OB-fold"/>
</dbReference>
<reference evidence="5 6" key="1">
    <citation type="submission" date="2016-08" db="EMBL/GenBank/DDBJ databases">
        <title>Complete genome sequence of Spiroplasma helicoides TABS-2 (DSM 22551).</title>
        <authorList>
            <person name="Shen W.-Y."/>
            <person name="Lo W.-S."/>
            <person name="Lai Y.-C."/>
            <person name="Kuo C.-H."/>
        </authorList>
    </citation>
    <scope>NUCLEOTIDE SEQUENCE [LARGE SCALE GENOMIC DNA]</scope>
    <source>
        <strain evidence="5 6">TABS-2</strain>
    </source>
</reference>
<gene>
    <name evidence="5" type="primary">ssbA</name>
    <name evidence="5" type="ORF">SHELI_v1c00220</name>
</gene>
<dbReference type="Proteomes" id="UP000094378">
    <property type="component" value="Chromosome"/>
</dbReference>
<sequence length="147" mass="16351">MNSVNLIGRITKDPELRTSSTGKSYVAFTLAVSEYGGGKEYTNFIPCFAWEKTAENLARYVKKGGQIAVEGNVNVRQDNNNGQYSTQVTIRANRVQFLGSPGQQQQVARPVAPVSNLNEQPTSNNYDFDLIEDNRPSNDDDSILWDD</sequence>
<dbReference type="EMBL" id="CP017015">
    <property type="protein sequence ID" value="AOG59977.1"/>
    <property type="molecule type" value="Genomic_DNA"/>
</dbReference>
<dbReference type="OrthoDB" id="9809878at2"/>
<dbReference type="PATRIC" id="fig|216938.3.peg.22"/>
<keyword evidence="6" id="KW-1185">Reference proteome</keyword>
<dbReference type="InterPro" id="IPR011344">
    <property type="entry name" value="ssDNA-bd"/>
</dbReference>
<dbReference type="Pfam" id="PF00436">
    <property type="entry name" value="SSB"/>
    <property type="match status" value="1"/>
</dbReference>
<accession>A0A1B3SJ81</accession>
<dbReference type="GO" id="GO:0003697">
    <property type="term" value="F:single-stranded DNA binding"/>
    <property type="evidence" value="ECO:0007669"/>
    <property type="project" value="UniProtKB-UniRule"/>
</dbReference>
<dbReference type="NCBIfam" id="TIGR00621">
    <property type="entry name" value="ssb"/>
    <property type="match status" value="1"/>
</dbReference>
<evidence type="ECO:0000313" key="6">
    <source>
        <dbReference type="Proteomes" id="UP000094378"/>
    </source>
</evidence>
<dbReference type="SUPFAM" id="SSF50249">
    <property type="entry name" value="Nucleic acid-binding proteins"/>
    <property type="match status" value="1"/>
</dbReference>
<organism evidence="5 6">
    <name type="scientific">Spiroplasma helicoides</name>
    <dbReference type="NCBI Taxonomy" id="216938"/>
    <lineage>
        <taxon>Bacteria</taxon>
        <taxon>Bacillati</taxon>
        <taxon>Mycoplasmatota</taxon>
        <taxon>Mollicutes</taxon>
        <taxon>Entomoplasmatales</taxon>
        <taxon>Spiroplasmataceae</taxon>
        <taxon>Spiroplasma</taxon>
    </lineage>
</organism>
<dbReference type="HAMAP" id="MF_00984">
    <property type="entry name" value="SSB"/>
    <property type="match status" value="1"/>
</dbReference>
<dbReference type="PROSITE" id="PS50935">
    <property type="entry name" value="SSB"/>
    <property type="match status" value="1"/>
</dbReference>
<evidence type="ECO:0000256" key="2">
    <source>
        <dbReference type="HAMAP-Rule" id="MF_00984"/>
    </source>
</evidence>
<dbReference type="InterPro" id="IPR000424">
    <property type="entry name" value="Primosome_PriB/ssb"/>
</dbReference>
<dbReference type="RefSeq" id="WP_069115762.1">
    <property type="nucleotide sequence ID" value="NZ_CP017015.1"/>
</dbReference>
<evidence type="ECO:0000256" key="1">
    <source>
        <dbReference type="ARBA" id="ARBA00023125"/>
    </source>
</evidence>
<keyword evidence="1 2" id="KW-0238">DNA-binding</keyword>
<comment type="subunit">
    <text evidence="2">Homotetramer.</text>
</comment>
<evidence type="ECO:0000256" key="4">
    <source>
        <dbReference type="SAM" id="MobiDB-lite"/>
    </source>
</evidence>
<evidence type="ECO:0000313" key="5">
    <source>
        <dbReference type="EMBL" id="AOG59977.1"/>
    </source>
</evidence>
<feature type="compositionally biased region" description="Polar residues" evidence="4">
    <location>
        <begin position="115"/>
        <end position="126"/>
    </location>
</feature>
<protein>
    <recommendedName>
        <fullName evidence="2 3">Single-stranded DNA-binding protein</fullName>
        <shortName evidence="2">SSB</shortName>
    </recommendedName>
</protein>
<dbReference type="KEGG" id="shj:SHELI_v1c00220"/>
<dbReference type="AlphaFoldDB" id="A0A1B3SJ81"/>